<proteinExistence type="inferred from homology"/>
<keyword evidence="2" id="KW-0285">Flavoprotein</keyword>
<keyword evidence="2" id="KW-0274">FAD</keyword>
<dbReference type="InterPro" id="IPR000172">
    <property type="entry name" value="GMC_OxRdtase_N"/>
</dbReference>
<dbReference type="PROSITE" id="PS00624">
    <property type="entry name" value="GMC_OXRED_2"/>
    <property type="match status" value="1"/>
</dbReference>
<feature type="domain" description="Glucose-methanol-choline oxidoreductase N-terminal" evidence="4">
    <location>
        <begin position="347"/>
        <end position="361"/>
    </location>
</feature>
<evidence type="ECO:0000259" key="3">
    <source>
        <dbReference type="PROSITE" id="PS00623"/>
    </source>
</evidence>
<reference evidence="5" key="1">
    <citation type="submission" date="2021-12" db="EMBL/GenBank/DDBJ databases">
        <authorList>
            <person name="King R."/>
        </authorList>
    </citation>
    <scope>NUCLEOTIDE SEQUENCE</scope>
</reference>
<dbReference type="Gene3D" id="3.30.560.10">
    <property type="entry name" value="Glucose Oxidase, domain 3"/>
    <property type="match status" value="1"/>
</dbReference>
<protein>
    <recommendedName>
        <fullName evidence="3 4">Glucose-methanol-choline oxidoreductase N-terminal domain-containing protein</fullName>
    </recommendedName>
</protein>
<accession>A0ABN8B1J9</accession>
<dbReference type="InterPro" id="IPR012132">
    <property type="entry name" value="GMC_OxRdtase"/>
</dbReference>
<keyword evidence="6" id="KW-1185">Reference proteome</keyword>
<evidence type="ECO:0000259" key="4">
    <source>
        <dbReference type="PROSITE" id="PS00624"/>
    </source>
</evidence>
<dbReference type="PANTHER" id="PTHR11552">
    <property type="entry name" value="GLUCOSE-METHANOL-CHOLINE GMC OXIDOREDUCTASE"/>
    <property type="match status" value="1"/>
</dbReference>
<evidence type="ECO:0000313" key="6">
    <source>
        <dbReference type="Proteomes" id="UP001153292"/>
    </source>
</evidence>
<dbReference type="SUPFAM" id="SSF54373">
    <property type="entry name" value="FAD-linked reductases, C-terminal domain"/>
    <property type="match status" value="1"/>
</dbReference>
<dbReference type="EMBL" id="OU963914">
    <property type="protein sequence ID" value="CAH0402789.1"/>
    <property type="molecule type" value="Genomic_DNA"/>
</dbReference>
<dbReference type="Pfam" id="PF00732">
    <property type="entry name" value="GMC_oxred_N"/>
    <property type="match status" value="1"/>
</dbReference>
<dbReference type="SUPFAM" id="SSF51905">
    <property type="entry name" value="FAD/NAD(P)-binding domain"/>
    <property type="match status" value="1"/>
</dbReference>
<evidence type="ECO:0000256" key="1">
    <source>
        <dbReference type="ARBA" id="ARBA00010790"/>
    </source>
</evidence>
<feature type="domain" description="Glucose-methanol-choline oxidoreductase N-terminal" evidence="3">
    <location>
        <begin position="171"/>
        <end position="194"/>
    </location>
</feature>
<organism evidence="5 6">
    <name type="scientific">Chilo suppressalis</name>
    <name type="common">Asiatic rice borer moth</name>
    <dbReference type="NCBI Taxonomy" id="168631"/>
    <lineage>
        <taxon>Eukaryota</taxon>
        <taxon>Metazoa</taxon>
        <taxon>Ecdysozoa</taxon>
        <taxon>Arthropoda</taxon>
        <taxon>Hexapoda</taxon>
        <taxon>Insecta</taxon>
        <taxon>Pterygota</taxon>
        <taxon>Neoptera</taxon>
        <taxon>Endopterygota</taxon>
        <taxon>Lepidoptera</taxon>
        <taxon>Glossata</taxon>
        <taxon>Ditrysia</taxon>
        <taxon>Pyraloidea</taxon>
        <taxon>Crambidae</taxon>
        <taxon>Crambinae</taxon>
        <taxon>Chilo</taxon>
    </lineage>
</organism>
<sequence length="658" mass="73340">MTLPHLMLSGDKGYENMLPKKLVLFLIFYLINTRVECQKNGSRQSFLQSPLLDIMMQTMAPNYMPRNPADLFDSLRDSYPLPNGLTAPFSEYDYVIVGAGSAGSVLASRLSEDPSVTVLLLEAGKPEMLITDVPAIAPFFQRTEYSWPYFMEPQPGVCLGMRNQRCYWPRGRAVGGTSVINYMIYTRGRPEEWDRIAAAGNYGWSYREVLEYYKKSERADLPGLENSPYRGLKGEMNVEFVPFRTPLISTFLEAGRLLGYPTLDYNSPEQLGFGYLQATMKSGKRVSSAKAFLHNNKDRPNLHILPMSIVTKVLIDSKTKTATGVQYVRQRLRMEVKARREVILSAGPIASPQLLMLSGIGPKKHLSRHSIPLVQDLPVGRTLYDHITFPGLVFTLNVTNVSLIETRETTFSNVIRWIQFGDGPASTTGAAEGIGYIKTAVSDDPEPVPDIELISIGGSIVSDGGPGGSKAVRRGMMITNDIFDRAYGSIDATDTWTAFPMLLHPKSVGRLELRNNNPFSYPKMYGNYLTDRRDVATFIEAIRFIQALAETEPFRIFGARIHEAQYPACRGLIFDSDVYWECAVRTLSATLHHQIATCRMGPDTDPLAVVDPELRVHGVQRLRVVDSSVIPRTVSVHTNAPAIMIGEKAADMIKASWS</sequence>
<comment type="similarity">
    <text evidence="1 2">Belongs to the GMC oxidoreductase family.</text>
</comment>
<dbReference type="Pfam" id="PF05199">
    <property type="entry name" value="GMC_oxred_C"/>
    <property type="match status" value="1"/>
</dbReference>
<name>A0ABN8B1J9_CHISP</name>
<dbReference type="Gene3D" id="3.50.50.60">
    <property type="entry name" value="FAD/NAD(P)-binding domain"/>
    <property type="match status" value="1"/>
</dbReference>
<dbReference type="Proteomes" id="UP001153292">
    <property type="component" value="Chromosome 21"/>
</dbReference>
<dbReference type="InterPro" id="IPR036188">
    <property type="entry name" value="FAD/NAD-bd_sf"/>
</dbReference>
<dbReference type="PIRSF" id="PIRSF000137">
    <property type="entry name" value="Alcohol_oxidase"/>
    <property type="match status" value="1"/>
</dbReference>
<dbReference type="PROSITE" id="PS00623">
    <property type="entry name" value="GMC_OXRED_1"/>
    <property type="match status" value="1"/>
</dbReference>
<evidence type="ECO:0000256" key="2">
    <source>
        <dbReference type="RuleBase" id="RU003968"/>
    </source>
</evidence>
<gene>
    <name evidence="5" type="ORF">CHILSU_LOCUS6038</name>
</gene>
<dbReference type="PANTHER" id="PTHR11552:SF208">
    <property type="entry name" value="RE36204P-RELATED"/>
    <property type="match status" value="1"/>
</dbReference>
<evidence type="ECO:0000313" key="5">
    <source>
        <dbReference type="EMBL" id="CAH0402789.1"/>
    </source>
</evidence>
<dbReference type="InterPro" id="IPR007867">
    <property type="entry name" value="GMC_OxRtase_C"/>
</dbReference>